<reference evidence="2 3" key="1">
    <citation type="submission" date="2023-09" db="EMBL/GenBank/DDBJ databases">
        <authorList>
            <person name="Wang M."/>
        </authorList>
    </citation>
    <scope>NUCLEOTIDE SEQUENCE [LARGE SCALE GENOMIC DNA]</scope>
    <source>
        <strain evidence="2">GT-2023</strain>
        <tissue evidence="2">Liver</tissue>
    </source>
</reference>
<dbReference type="EMBL" id="JAYMGO010000025">
    <property type="protein sequence ID" value="KAL1248069.1"/>
    <property type="molecule type" value="Genomic_DNA"/>
</dbReference>
<protein>
    <submittedName>
        <fullName evidence="2">Uncharacterized protein</fullName>
    </submittedName>
</protein>
<comment type="caution">
    <text evidence="2">The sequence shown here is derived from an EMBL/GenBank/DDBJ whole genome shotgun (WGS) entry which is preliminary data.</text>
</comment>
<sequence>MQCKGSQTSFRWSRDSALAGGASGGAGFIKPRAEHPRQQHQQRRRRRWHREKLRHGAGVSSLIAAYGRGANSSPALVVFPPASQPGDASPPQTRAAPGT</sequence>
<dbReference type="Proteomes" id="UP001558613">
    <property type="component" value="Unassembled WGS sequence"/>
</dbReference>
<evidence type="ECO:0000313" key="3">
    <source>
        <dbReference type="Proteomes" id="UP001558613"/>
    </source>
</evidence>
<feature type="compositionally biased region" description="Polar residues" evidence="1">
    <location>
        <begin position="1"/>
        <end position="11"/>
    </location>
</feature>
<proteinExistence type="predicted"/>
<evidence type="ECO:0000313" key="2">
    <source>
        <dbReference type="EMBL" id="KAL1248069.1"/>
    </source>
</evidence>
<accession>A0ABR3L8Q9</accession>
<name>A0ABR3L8Q9_9TELE</name>
<organism evidence="2 3">
    <name type="scientific">Cirrhinus molitorella</name>
    <name type="common">mud carp</name>
    <dbReference type="NCBI Taxonomy" id="172907"/>
    <lineage>
        <taxon>Eukaryota</taxon>
        <taxon>Metazoa</taxon>
        <taxon>Chordata</taxon>
        <taxon>Craniata</taxon>
        <taxon>Vertebrata</taxon>
        <taxon>Euteleostomi</taxon>
        <taxon>Actinopterygii</taxon>
        <taxon>Neopterygii</taxon>
        <taxon>Teleostei</taxon>
        <taxon>Ostariophysi</taxon>
        <taxon>Cypriniformes</taxon>
        <taxon>Cyprinidae</taxon>
        <taxon>Labeoninae</taxon>
        <taxon>Labeonini</taxon>
        <taxon>Cirrhinus</taxon>
    </lineage>
</organism>
<feature type="region of interest" description="Disordered" evidence="1">
    <location>
        <begin position="1"/>
        <end position="54"/>
    </location>
</feature>
<gene>
    <name evidence="2" type="ORF">QQF64_023445</name>
</gene>
<keyword evidence="3" id="KW-1185">Reference proteome</keyword>
<evidence type="ECO:0000256" key="1">
    <source>
        <dbReference type="SAM" id="MobiDB-lite"/>
    </source>
</evidence>
<feature type="region of interest" description="Disordered" evidence="1">
    <location>
        <begin position="73"/>
        <end position="99"/>
    </location>
</feature>
<feature type="compositionally biased region" description="Basic residues" evidence="1">
    <location>
        <begin position="38"/>
        <end position="54"/>
    </location>
</feature>